<proteinExistence type="predicted"/>
<dbReference type="PROSITE" id="PS51746">
    <property type="entry name" value="PPM_2"/>
    <property type="match status" value="1"/>
</dbReference>
<dbReference type="Pfam" id="PF13672">
    <property type="entry name" value="PP2C_2"/>
    <property type="match status" value="1"/>
</dbReference>
<dbReference type="RefSeq" id="WP_264490714.1">
    <property type="nucleotide sequence ID" value="NZ_JAPDDT010000031.1"/>
</dbReference>
<evidence type="ECO:0000313" key="3">
    <source>
        <dbReference type="Proteomes" id="UP001320876"/>
    </source>
</evidence>
<comment type="caution">
    <text evidence="2">The sequence shown here is derived from an EMBL/GenBank/DDBJ whole genome shotgun (WGS) entry which is preliminary data.</text>
</comment>
<dbReference type="EMBL" id="JAPDDT010000031">
    <property type="protein sequence ID" value="MCW1926606.1"/>
    <property type="molecule type" value="Genomic_DNA"/>
</dbReference>
<dbReference type="Proteomes" id="UP001320876">
    <property type="component" value="Unassembled WGS sequence"/>
</dbReference>
<evidence type="ECO:0000259" key="1">
    <source>
        <dbReference type="PROSITE" id="PS51746"/>
    </source>
</evidence>
<dbReference type="InterPro" id="IPR036457">
    <property type="entry name" value="PPM-type-like_dom_sf"/>
</dbReference>
<reference evidence="2 3" key="1">
    <citation type="submission" date="2022-10" db="EMBL/GenBank/DDBJ databases">
        <title>Luteolibacter arcticus strain CCTCC AB 2014275, whole genome shotgun sequencing project.</title>
        <authorList>
            <person name="Zhao G."/>
            <person name="Shen L."/>
        </authorList>
    </citation>
    <scope>NUCLEOTIDE SEQUENCE [LARGE SCALE GENOMIC DNA]</scope>
    <source>
        <strain evidence="2 3">CCTCC AB 2014275</strain>
    </source>
</reference>
<evidence type="ECO:0000313" key="2">
    <source>
        <dbReference type="EMBL" id="MCW1926606.1"/>
    </source>
</evidence>
<dbReference type="SMART" id="SM00331">
    <property type="entry name" value="PP2C_SIG"/>
    <property type="match status" value="1"/>
</dbReference>
<dbReference type="CDD" id="cd00143">
    <property type="entry name" value="PP2Cc"/>
    <property type="match status" value="1"/>
</dbReference>
<dbReference type="InterPro" id="IPR015655">
    <property type="entry name" value="PP2C"/>
</dbReference>
<organism evidence="2 3">
    <name type="scientific">Luteolibacter arcticus</name>
    <dbReference type="NCBI Taxonomy" id="1581411"/>
    <lineage>
        <taxon>Bacteria</taxon>
        <taxon>Pseudomonadati</taxon>
        <taxon>Verrucomicrobiota</taxon>
        <taxon>Verrucomicrobiia</taxon>
        <taxon>Verrucomicrobiales</taxon>
        <taxon>Verrucomicrobiaceae</taxon>
        <taxon>Luteolibacter</taxon>
    </lineage>
</organism>
<accession>A0ABT3GSY9</accession>
<sequence>MTTPGLDPATPPLTLNWSGMTHVGRFRKNNEDAFLGVTFDATEIHYLGKTGSSTMEKADFVFAVSDGMGGAQSGEFASKIAVEKITRLLPQSFGMAAQHLDTGFADILRELFERIHGSISDLSRYYPECHGMGATLSLCWFMPGWMCFSHIGDSRIYYLQKDGEMTQVTHDHSHVGWLRRSGKINEREARSHPGKSSLSQALGGGNQKIDPHIGRVACQPGDRFLICSDGLVDGLWDKRINEMARGELCAATLVMQAVNESGRDNTTALLIEVC</sequence>
<protein>
    <submittedName>
        <fullName evidence="2">Protein phosphatase 2C domain-containing protein</fullName>
    </submittedName>
</protein>
<dbReference type="SUPFAM" id="SSF81606">
    <property type="entry name" value="PP2C-like"/>
    <property type="match status" value="1"/>
</dbReference>
<dbReference type="PANTHER" id="PTHR47992">
    <property type="entry name" value="PROTEIN PHOSPHATASE"/>
    <property type="match status" value="1"/>
</dbReference>
<name>A0ABT3GSY9_9BACT</name>
<dbReference type="Gene3D" id="3.60.40.10">
    <property type="entry name" value="PPM-type phosphatase domain"/>
    <property type="match status" value="1"/>
</dbReference>
<feature type="domain" description="PPM-type phosphatase" evidence="1">
    <location>
        <begin position="38"/>
        <end position="273"/>
    </location>
</feature>
<gene>
    <name evidence="2" type="ORF">OKA05_28900</name>
</gene>
<dbReference type="SMART" id="SM00332">
    <property type="entry name" value="PP2Cc"/>
    <property type="match status" value="1"/>
</dbReference>
<keyword evidence="3" id="KW-1185">Reference proteome</keyword>
<dbReference type="InterPro" id="IPR001932">
    <property type="entry name" value="PPM-type_phosphatase-like_dom"/>
</dbReference>